<dbReference type="Proteomes" id="UP001327986">
    <property type="component" value="Chromosome"/>
</dbReference>
<feature type="transmembrane region" description="Helical" evidence="1">
    <location>
        <begin position="184"/>
        <end position="202"/>
    </location>
</feature>
<reference evidence="2" key="1">
    <citation type="submission" date="2023-12" db="EMBL/GenBank/DDBJ databases">
        <title>Isolation of organohalide respiring bacteria Dehalococcoides mccartyi strain GPTCE1 in groundwater collected near a chemical plant in Suzhou, China.</title>
        <authorList>
            <person name="Liu G."/>
        </authorList>
    </citation>
    <scope>NUCLEOTIDE SEQUENCE</scope>
    <source>
        <strain evidence="2">GPTCE1</strain>
    </source>
</reference>
<feature type="transmembrane region" description="Helical" evidence="1">
    <location>
        <begin position="22"/>
        <end position="46"/>
    </location>
</feature>
<dbReference type="EMBL" id="CP141531">
    <property type="protein sequence ID" value="WRO06857.1"/>
    <property type="molecule type" value="Genomic_DNA"/>
</dbReference>
<accession>A0AB38Z8H8</accession>
<dbReference type="GO" id="GO:0005886">
    <property type="term" value="C:plasma membrane"/>
    <property type="evidence" value="ECO:0007669"/>
    <property type="project" value="UniProtKB-SubCell"/>
</dbReference>
<organism evidence="2 3">
    <name type="scientific">Dehalococcoides mccartyi</name>
    <dbReference type="NCBI Taxonomy" id="61435"/>
    <lineage>
        <taxon>Bacteria</taxon>
        <taxon>Bacillati</taxon>
        <taxon>Chloroflexota</taxon>
        <taxon>Dehalococcoidia</taxon>
        <taxon>Dehalococcoidales</taxon>
        <taxon>Dehalococcoidaceae</taxon>
        <taxon>Dehalococcoides</taxon>
    </lineage>
</organism>
<feature type="transmembrane region" description="Helical" evidence="1">
    <location>
        <begin position="214"/>
        <end position="236"/>
    </location>
</feature>
<dbReference type="GO" id="GO:0140359">
    <property type="term" value="F:ABC-type transporter activity"/>
    <property type="evidence" value="ECO:0007669"/>
    <property type="project" value="InterPro"/>
</dbReference>
<evidence type="ECO:0000313" key="2">
    <source>
        <dbReference type="EMBL" id="WRO06857.1"/>
    </source>
</evidence>
<keyword evidence="1" id="KW-0472">Membrane</keyword>
<dbReference type="Pfam" id="PF12679">
    <property type="entry name" value="ABC2_membrane_2"/>
    <property type="match status" value="1"/>
</dbReference>
<sequence>MRISKSWTVAAKDIKVFFRKRYTLYSLVVFPIIIGIGLPFVLNFVISRQGALLSTQHLTDLMSAFAFFFAIGASAIPTLLASYSLVGEKVEKSLEPLLAAPVTDSELLLGKAIGAFIPSICSLYIGSIVFMVLSDLFTHSTLNYYFFPNWTIGIELLILLPLLSILSVEWSVIVSARATDPRAAQLQGILIAIPLFFVYVATETGLIQLNTTTIWLVSGTALIVDIFLFFISTRAFQREVILTKWT</sequence>
<feature type="transmembrane region" description="Helical" evidence="1">
    <location>
        <begin position="66"/>
        <end position="86"/>
    </location>
</feature>
<keyword evidence="1" id="KW-0812">Transmembrane</keyword>
<dbReference type="RefSeq" id="WP_279115464.1">
    <property type="nucleotide sequence ID" value="NZ_CP141531.1"/>
</dbReference>
<evidence type="ECO:0000256" key="1">
    <source>
        <dbReference type="SAM" id="Phobius"/>
    </source>
</evidence>
<proteinExistence type="predicted"/>
<evidence type="ECO:0000313" key="3">
    <source>
        <dbReference type="Proteomes" id="UP001327986"/>
    </source>
</evidence>
<keyword evidence="1" id="KW-1133">Transmembrane helix</keyword>
<name>A0AB38Z8H8_9CHLR</name>
<feature type="transmembrane region" description="Helical" evidence="1">
    <location>
        <begin position="152"/>
        <end position="172"/>
    </location>
</feature>
<dbReference type="AlphaFoldDB" id="A0AB38Z8H8"/>
<feature type="transmembrane region" description="Helical" evidence="1">
    <location>
        <begin position="107"/>
        <end position="132"/>
    </location>
</feature>
<gene>
    <name evidence="2" type="ORF">VLL09_05575</name>
</gene>
<protein>
    <submittedName>
        <fullName evidence="2">ABC transporter permease subunit</fullName>
    </submittedName>
</protein>